<accession>A0A4S2MCQ8</accession>
<name>A0A4S2MCQ8_OPIFE</name>
<feature type="region of interest" description="Disordered" evidence="1">
    <location>
        <begin position="186"/>
        <end position="208"/>
    </location>
</feature>
<keyword evidence="3" id="KW-1185">Reference proteome</keyword>
<dbReference type="Proteomes" id="UP000308267">
    <property type="component" value="Unassembled WGS sequence"/>
</dbReference>
<dbReference type="AlphaFoldDB" id="A0A4S2MCQ8"/>
<reference evidence="2 3" key="1">
    <citation type="journal article" date="2019" name="BMC Genomics">
        <title>New insights from Opisthorchis felineus genome: update on genomics of the epidemiologically important liver flukes.</title>
        <authorList>
            <person name="Ershov N.I."/>
            <person name="Mordvinov V.A."/>
            <person name="Prokhortchouk E.B."/>
            <person name="Pakharukova M.Y."/>
            <person name="Gunbin K.V."/>
            <person name="Ustyantsev K."/>
            <person name="Genaev M.A."/>
            <person name="Blinov A.G."/>
            <person name="Mazur A."/>
            <person name="Boulygina E."/>
            <person name="Tsygankova S."/>
            <person name="Khrameeva E."/>
            <person name="Chekanov N."/>
            <person name="Fan G."/>
            <person name="Xiao A."/>
            <person name="Zhang H."/>
            <person name="Xu X."/>
            <person name="Yang H."/>
            <person name="Solovyev V."/>
            <person name="Lee S.M."/>
            <person name="Liu X."/>
            <person name="Afonnikov D.A."/>
            <person name="Skryabin K.G."/>
        </authorList>
    </citation>
    <scope>NUCLEOTIDE SEQUENCE [LARGE SCALE GENOMIC DNA]</scope>
    <source>
        <strain evidence="2">AK-0245</strain>
        <tissue evidence="2">Whole organism</tissue>
    </source>
</reference>
<comment type="caution">
    <text evidence="2">The sequence shown here is derived from an EMBL/GenBank/DDBJ whole genome shotgun (WGS) entry which is preliminary data.</text>
</comment>
<proteinExistence type="predicted"/>
<dbReference type="EMBL" id="SJOL01001872">
    <property type="protein sequence ID" value="TGZ74392.1"/>
    <property type="molecule type" value="Genomic_DNA"/>
</dbReference>
<protein>
    <submittedName>
        <fullName evidence="2">Uncharacterized protein</fullName>
    </submittedName>
</protein>
<evidence type="ECO:0000256" key="1">
    <source>
        <dbReference type="SAM" id="MobiDB-lite"/>
    </source>
</evidence>
<evidence type="ECO:0000313" key="2">
    <source>
        <dbReference type="EMBL" id="TGZ74392.1"/>
    </source>
</evidence>
<sequence>MRVKRHKPEDLADALKQLKLTDRRSRLSLRGRATNSFGFLSSSTIDGNLRCRLTHSVSSTTSSSHNPRGAEGGDGGLYTSCVCECCTVASRTRAYVATADYAPYRQSLDSSLHLGTDSPPARFVHRTGLPASSSGFSPFTTSAGLLYSTLPTNFDFSCTGAINDVLDQQRAYHSSKLRRSYGAGLSSIDVEPSTQPPSTSRGSFGSVLTTSSDKHHCCPHHNLHSTQSSNQMRLYRRLYSLIDILLSAYINPAALQPVHILSRPLAVSRPLIGIRCPYGIGIQ</sequence>
<organism evidence="2 3">
    <name type="scientific">Opisthorchis felineus</name>
    <dbReference type="NCBI Taxonomy" id="147828"/>
    <lineage>
        <taxon>Eukaryota</taxon>
        <taxon>Metazoa</taxon>
        <taxon>Spiralia</taxon>
        <taxon>Lophotrochozoa</taxon>
        <taxon>Platyhelminthes</taxon>
        <taxon>Trematoda</taxon>
        <taxon>Digenea</taxon>
        <taxon>Opisthorchiida</taxon>
        <taxon>Opisthorchiata</taxon>
        <taxon>Opisthorchiidae</taxon>
        <taxon>Opisthorchis</taxon>
    </lineage>
</organism>
<dbReference type="OrthoDB" id="10045817at2759"/>
<gene>
    <name evidence="2" type="ORF">CRM22_000963</name>
</gene>
<feature type="compositionally biased region" description="Polar residues" evidence="1">
    <location>
        <begin position="192"/>
        <end position="208"/>
    </location>
</feature>
<evidence type="ECO:0000313" key="3">
    <source>
        <dbReference type="Proteomes" id="UP000308267"/>
    </source>
</evidence>